<dbReference type="OrthoDB" id="9799580at2"/>
<evidence type="ECO:0000313" key="1">
    <source>
        <dbReference type="EMBL" id="SDN56223.1"/>
    </source>
</evidence>
<name>A0A1H0CEI5_9FIRM</name>
<proteinExistence type="predicted"/>
<dbReference type="RefSeq" id="WP_092641069.1">
    <property type="nucleotide sequence ID" value="NZ_FNID01000023.1"/>
</dbReference>
<accession>A0A1H0CEI5</accession>
<evidence type="ECO:0000313" key="2">
    <source>
        <dbReference type="Proteomes" id="UP000199182"/>
    </source>
</evidence>
<dbReference type="Proteomes" id="UP000199182">
    <property type="component" value="Unassembled WGS sequence"/>
</dbReference>
<organism evidence="1 2">
    <name type="scientific">Acetanaerobacterium elongatum</name>
    <dbReference type="NCBI Taxonomy" id="258515"/>
    <lineage>
        <taxon>Bacteria</taxon>
        <taxon>Bacillati</taxon>
        <taxon>Bacillota</taxon>
        <taxon>Clostridia</taxon>
        <taxon>Eubacteriales</taxon>
        <taxon>Oscillospiraceae</taxon>
        <taxon>Acetanaerobacterium</taxon>
    </lineage>
</organism>
<protein>
    <submittedName>
        <fullName evidence="1">Uncharacterized protein</fullName>
    </submittedName>
</protein>
<reference evidence="1 2" key="1">
    <citation type="submission" date="2016-10" db="EMBL/GenBank/DDBJ databases">
        <authorList>
            <person name="de Groot N.N."/>
        </authorList>
    </citation>
    <scope>NUCLEOTIDE SEQUENCE [LARGE SCALE GENOMIC DNA]</scope>
    <source>
        <strain evidence="1 2">CGMCC 1.5012</strain>
    </source>
</reference>
<dbReference type="AlphaFoldDB" id="A0A1H0CEI5"/>
<dbReference type="STRING" id="258515.SAMN05192585_1236"/>
<dbReference type="EMBL" id="FNID01000023">
    <property type="protein sequence ID" value="SDN56223.1"/>
    <property type="molecule type" value="Genomic_DNA"/>
</dbReference>
<gene>
    <name evidence="1" type="ORF">SAMN05192585_1236</name>
</gene>
<keyword evidence="2" id="KW-1185">Reference proteome</keyword>
<sequence length="853" mass="97208">MKKLIAIILVLLITCCILPCNMLSAESLGIKVSPNELRVINQANKAIYSGIIAKCIKSENYAYWNFYTASDTNIIKAYGYRYADALYNLDIIKALTPVSITESDAKSVIEGYIVEYTKQNSEKYQEMALIEGLLDTINKGSDAYTALVDMRSWNANIDGEKVKLLISKLTPWKEKMELCLSRGDLDEETRAWILNGELKKTTDTLLEAQQYDKLLFTSSLISNGLKAINFSQDLYSKYEELKILKYASKDALNLLDLLSTTAIDSNIKKAAIGVKRNLEKYKSADMPQLLSYATGDTVKDFISNEVLDKLKNMSFDALKATGIKGCMYTGSLLKAVEVGVVASNILFNAGNTLEQANKIRVISLISVSLSQKTTEELSKFVMASNTKIKAEAAEELLKYLYMLVLSRELGELQYYNMRQSANNGTLTDILKYFGYNSSSIDDWYNRVSTEMKDMKIQLGTDDSLLDPGDNNPNDTNIQVSEADKKKIYKYLCKLSNYWCELPNFNNAENIDSAYIVLTFHAQADNPIEYNSEFYEFSSLVGIEKVAREILNPQITLKKDADYSSLDGMSRKPQWIPELEGFIWYASGGFSKQYIPYLTNVTYSDGLYYVTGNLIRVEWNAEYDATEGKMYCNNVYIGTLYYPDPEIYTTSGFEFTIENMNPQFTTDINSLPKQLFVLQPNGDSFYLLSKTDKNASAVNNNVPSVAQPSSKQQSIGFMNNKNLLGADGYISKEDQIRIQNEIDDLYQEYGCRIYFIVSNNAYKKELNIENYDEFYDKCKEFLPIDEDHPYYILLFNQEYNKNEPTQMSIINDDMKKILPNDCDDAMSEMAYMNSIIDHFNWVLKYFKNNLRKQT</sequence>